<dbReference type="PANTHER" id="PTHR38790">
    <property type="entry name" value="2EXR DOMAIN-CONTAINING PROTEIN-RELATED"/>
    <property type="match status" value="1"/>
</dbReference>
<dbReference type="OrthoDB" id="3452196at2759"/>
<dbReference type="GeneID" id="43599456"/>
<evidence type="ECO:0000259" key="2">
    <source>
        <dbReference type="Pfam" id="PF24864"/>
    </source>
</evidence>
<sequence>MSVARVPYAGVPAATWQHKHQPSSVERRAPRRASLKPTVNGQPRGIPETTGGYTMESSTHSGFPHINIGRMFEPRPEAARPTRWRPSTTDAPKLRRSLTIPLAAATERITHDQFQTLFFRLPYEIRMVIYQMVIDAWHDCWGDKIHIVKGANLRLPVSSNLGSQDLLGVPCRIQPHDYASRRGMTSPILWPIWHDRCKIGWRDPPPPATPWNYWIGQRVTTSLSLFLTCRRIYSEAIDLLYSSFSFDLLMIAAAHHFLSAMPSQRLHHIKCLSLMVRPSLPPEINPTRGEPEGPETWQQICRIIKSMEGLQELRISIFNPCMHYRESELLHPLLGTKVQNANFVVEMSWATDKTIADTEAWGAALVEPVPFTIVRRGPSIEDHEIEPVNLSGYTRPRWRRVLSNILWCPVMAPLELLLIVLTKIVDYKESRNIRRNRDG</sequence>
<comment type="caution">
    <text evidence="3">The sequence shown here is derived from an EMBL/GenBank/DDBJ whole genome shotgun (WGS) entry which is preliminary data.</text>
</comment>
<evidence type="ECO:0000313" key="3">
    <source>
        <dbReference type="EMBL" id="RDL35995.1"/>
    </source>
</evidence>
<reference evidence="3 4" key="1">
    <citation type="journal article" date="2018" name="IMA Fungus">
        <title>IMA Genome-F 9: Draft genome sequence of Annulohypoxylon stygium, Aspergillus mulundensis, Berkeleyomyces basicola (syn. Thielaviopsis basicola), Ceratocystis smalleyi, two Cercospora beticola strains, Coleophoma cylindrospora, Fusarium fracticaudum, Phialophora cf. hyalina, and Morchella septimelata.</title>
        <authorList>
            <person name="Wingfield B.D."/>
            <person name="Bills G.F."/>
            <person name="Dong Y."/>
            <person name="Huang W."/>
            <person name="Nel W.J."/>
            <person name="Swalarsk-Parry B.S."/>
            <person name="Vaghefi N."/>
            <person name="Wilken P.M."/>
            <person name="An Z."/>
            <person name="de Beer Z.W."/>
            <person name="De Vos L."/>
            <person name="Chen L."/>
            <person name="Duong T.A."/>
            <person name="Gao Y."/>
            <person name="Hammerbacher A."/>
            <person name="Kikkert J.R."/>
            <person name="Li Y."/>
            <person name="Li H."/>
            <person name="Li K."/>
            <person name="Li Q."/>
            <person name="Liu X."/>
            <person name="Ma X."/>
            <person name="Naidoo K."/>
            <person name="Pethybridge S.J."/>
            <person name="Sun J."/>
            <person name="Steenkamp E.T."/>
            <person name="van der Nest M.A."/>
            <person name="van Wyk S."/>
            <person name="Wingfield M.J."/>
            <person name="Xiong C."/>
            <person name="Yue Q."/>
            <person name="Zhang X."/>
        </authorList>
    </citation>
    <scope>NUCLEOTIDE SEQUENCE [LARGE SCALE GENOMIC DNA]</scope>
    <source>
        <strain evidence="3 4">BP 5553</strain>
    </source>
</reference>
<dbReference type="Pfam" id="PF24864">
    <property type="entry name" value="DUF7730"/>
    <property type="match status" value="1"/>
</dbReference>
<feature type="domain" description="DUF7730" evidence="2">
    <location>
        <begin position="221"/>
        <end position="360"/>
    </location>
</feature>
<organism evidence="3 4">
    <name type="scientific">Venustampulla echinocandica</name>
    <dbReference type="NCBI Taxonomy" id="2656787"/>
    <lineage>
        <taxon>Eukaryota</taxon>
        <taxon>Fungi</taxon>
        <taxon>Dikarya</taxon>
        <taxon>Ascomycota</taxon>
        <taxon>Pezizomycotina</taxon>
        <taxon>Leotiomycetes</taxon>
        <taxon>Helotiales</taxon>
        <taxon>Pleuroascaceae</taxon>
        <taxon>Venustampulla</taxon>
    </lineage>
</organism>
<keyword evidence="4" id="KW-1185">Reference proteome</keyword>
<evidence type="ECO:0000313" key="4">
    <source>
        <dbReference type="Proteomes" id="UP000254866"/>
    </source>
</evidence>
<proteinExistence type="predicted"/>
<protein>
    <recommendedName>
        <fullName evidence="2">DUF7730 domain-containing protein</fullName>
    </recommendedName>
</protein>
<name>A0A370TKF4_9HELO</name>
<gene>
    <name evidence="3" type="ORF">BP5553_06607</name>
</gene>
<dbReference type="EMBL" id="NPIC01000005">
    <property type="protein sequence ID" value="RDL35995.1"/>
    <property type="molecule type" value="Genomic_DNA"/>
</dbReference>
<dbReference type="InterPro" id="IPR056632">
    <property type="entry name" value="DUF7730"/>
</dbReference>
<dbReference type="RefSeq" id="XP_031868651.1">
    <property type="nucleotide sequence ID" value="XM_032015230.1"/>
</dbReference>
<feature type="region of interest" description="Disordered" evidence="1">
    <location>
        <begin position="1"/>
        <end position="57"/>
    </location>
</feature>
<dbReference type="AlphaFoldDB" id="A0A370TKF4"/>
<dbReference type="Proteomes" id="UP000254866">
    <property type="component" value="Unassembled WGS sequence"/>
</dbReference>
<evidence type="ECO:0000256" key="1">
    <source>
        <dbReference type="SAM" id="MobiDB-lite"/>
    </source>
</evidence>
<dbReference type="STRING" id="2656787.A0A370TKF4"/>
<accession>A0A370TKF4</accession>